<dbReference type="Gene3D" id="2.60.40.10">
    <property type="entry name" value="Immunoglobulins"/>
    <property type="match status" value="2"/>
</dbReference>
<dbReference type="InterPro" id="IPR013783">
    <property type="entry name" value="Ig-like_fold"/>
</dbReference>
<gene>
    <name evidence="1" type="ORF">KK062_30120</name>
</gene>
<evidence type="ECO:0008006" key="3">
    <source>
        <dbReference type="Google" id="ProtNLM"/>
    </source>
</evidence>
<proteinExistence type="predicted"/>
<reference evidence="1 2" key="1">
    <citation type="submission" date="2021-05" db="EMBL/GenBank/DDBJ databases">
        <title>A Polyphasic approach of four new species of the genus Ohtaekwangia: Ohtaekwangia histidinii sp. nov., Ohtaekwangia cretensis sp. nov., Ohtaekwangia indiensis sp. nov., Ohtaekwangia reichenbachii sp. nov. from diverse environment.</title>
        <authorList>
            <person name="Octaviana S."/>
        </authorList>
    </citation>
    <scope>NUCLEOTIDE SEQUENCE [LARGE SCALE GENOMIC DNA]</scope>
    <source>
        <strain evidence="1 2">PWU5</strain>
    </source>
</reference>
<feature type="non-terminal residue" evidence="1">
    <location>
        <position position="132"/>
    </location>
</feature>
<organism evidence="1 2">
    <name type="scientific">Dawidia cretensis</name>
    <dbReference type="NCBI Taxonomy" id="2782350"/>
    <lineage>
        <taxon>Bacteria</taxon>
        <taxon>Pseudomonadati</taxon>
        <taxon>Bacteroidota</taxon>
        <taxon>Cytophagia</taxon>
        <taxon>Cytophagales</taxon>
        <taxon>Chryseotaleaceae</taxon>
        <taxon>Dawidia</taxon>
    </lineage>
</organism>
<evidence type="ECO:0000313" key="1">
    <source>
        <dbReference type="EMBL" id="MBT1712530.1"/>
    </source>
</evidence>
<dbReference type="EMBL" id="JAHESE010000128">
    <property type="protein sequence ID" value="MBT1712530.1"/>
    <property type="molecule type" value="Genomic_DNA"/>
</dbReference>
<dbReference type="AlphaFoldDB" id="A0AAP2GWK6"/>
<evidence type="ECO:0000313" key="2">
    <source>
        <dbReference type="Proteomes" id="UP001319080"/>
    </source>
</evidence>
<keyword evidence="2" id="KW-1185">Reference proteome</keyword>
<protein>
    <recommendedName>
        <fullName evidence="3">Fibronectin type-III domain-containing protein</fullName>
    </recommendedName>
</protein>
<sequence>MRQSAAAQAVALKCVLRNRTLLTTTHFEDAGVQPGKTYEYAIASVDAFGAESTFSPFARVAATVLVRVVSTCTVRKVTAGVEVTWEPSFTTGAATVTIYRKKAGEVSYQKTASVARQATSYVDKTTQKGTLY</sequence>
<dbReference type="Proteomes" id="UP001319080">
    <property type="component" value="Unassembled WGS sequence"/>
</dbReference>
<name>A0AAP2GWK6_9BACT</name>
<comment type="caution">
    <text evidence="1">The sequence shown here is derived from an EMBL/GenBank/DDBJ whole genome shotgun (WGS) entry which is preliminary data.</text>
</comment>
<accession>A0AAP2GWK6</accession>